<reference evidence="1 2" key="1">
    <citation type="submission" date="2017-09" db="EMBL/GenBank/DDBJ databases">
        <title>A multilocus sequence analysis scheme for characterization of bacteria in the genus Thioclava.</title>
        <authorList>
            <person name="Liu Y."/>
            <person name="Shao Z."/>
        </authorList>
    </citation>
    <scope>NUCLEOTIDE SEQUENCE [LARGE SCALE GENOMIC DNA]</scope>
    <source>
        <strain evidence="1 2">CAU 1312</strain>
    </source>
</reference>
<sequence length="77" mass="8621">MALLEELAEKLAYDTMKAMDETGNDRLWVDVGNYIGTSSPSLQEAYNTACRTHLAERRGRKFLEEQIAKSRAAKGQA</sequence>
<organism evidence="1 2">
    <name type="scientific">Pseudothioclava arenosa</name>
    <dbReference type="NCBI Taxonomy" id="1795308"/>
    <lineage>
        <taxon>Bacteria</taxon>
        <taxon>Pseudomonadati</taxon>
        <taxon>Pseudomonadota</taxon>
        <taxon>Alphaproteobacteria</taxon>
        <taxon>Rhodobacterales</taxon>
        <taxon>Paracoccaceae</taxon>
        <taxon>Pseudothioclava</taxon>
    </lineage>
</organism>
<evidence type="ECO:0000313" key="2">
    <source>
        <dbReference type="Proteomes" id="UP000243507"/>
    </source>
</evidence>
<evidence type="ECO:0000313" key="1">
    <source>
        <dbReference type="EMBL" id="PCD76780.1"/>
    </source>
</evidence>
<comment type="caution">
    <text evidence="1">The sequence shown here is derived from an EMBL/GenBank/DDBJ whole genome shotgun (WGS) entry which is preliminary data.</text>
</comment>
<dbReference type="RefSeq" id="WP_096432441.1">
    <property type="nucleotide sequence ID" value="NZ_NTJD01000004.1"/>
</dbReference>
<dbReference type="OrthoDB" id="7876148at2"/>
<name>A0A2A4CR33_9RHOB</name>
<protein>
    <submittedName>
        <fullName evidence="1">Uncharacterized protein</fullName>
    </submittedName>
</protein>
<dbReference type="EMBL" id="NTJD01000004">
    <property type="protein sequence ID" value="PCD76780.1"/>
    <property type="molecule type" value="Genomic_DNA"/>
</dbReference>
<dbReference type="AlphaFoldDB" id="A0A2A4CR33"/>
<accession>A0A2A4CR33</accession>
<keyword evidence="2" id="KW-1185">Reference proteome</keyword>
<proteinExistence type="predicted"/>
<dbReference type="Proteomes" id="UP000243507">
    <property type="component" value="Unassembled WGS sequence"/>
</dbReference>
<gene>
    <name evidence="1" type="ORF">CLN94_06675</name>
</gene>